<dbReference type="EMBL" id="MSIE01000169">
    <property type="protein sequence ID" value="OLF04426.1"/>
    <property type="molecule type" value="Genomic_DNA"/>
</dbReference>
<dbReference type="STRING" id="1912961.BU204_37730"/>
<dbReference type="SUPFAM" id="SSF141571">
    <property type="entry name" value="Pentapeptide repeat-like"/>
    <property type="match status" value="1"/>
</dbReference>
<gene>
    <name evidence="2" type="ORF">BU204_37730</name>
</gene>
<dbReference type="InterPro" id="IPR051082">
    <property type="entry name" value="Pentapeptide-BTB/POZ_domain"/>
</dbReference>
<dbReference type="PANTHER" id="PTHR14136:SF17">
    <property type="entry name" value="BTB_POZ DOMAIN-CONTAINING PROTEIN KCTD9"/>
    <property type="match status" value="1"/>
</dbReference>
<feature type="region of interest" description="Disordered" evidence="1">
    <location>
        <begin position="278"/>
        <end position="299"/>
    </location>
</feature>
<sequence length="299" mass="31522">MNWPEITSLITAATAIGALVFTALSLQDSREQLGLAAQGQFTDRYSRAVEQLGQQGPEGLQIRLGGIYALERLARDSPRDQPTIIEVLTSFIRTNTPAQPREIRRCPPGPAAPAPDIQAAITVLGRRDARHDGGARLFLRSTCLSGADLRGAELSGADLSGADLTNVSLVGAKLADAGLARADLKDAYLADANLTNASLTYANLTSAGLARADLTNASLLGANLADAYLMDAQLSGADLNSADLTNANLNSANLTNTNLTNTNLTHADLSGAFLTGSTHDRRARPRSVTTDADTRGEWW</sequence>
<name>A0A1Q8BQP6_9PSEU</name>
<protein>
    <recommendedName>
        <fullName evidence="4">Low-complexity protein</fullName>
    </recommendedName>
</protein>
<dbReference type="InterPro" id="IPR001646">
    <property type="entry name" value="5peptide_repeat"/>
</dbReference>
<reference evidence="2 3" key="1">
    <citation type="submission" date="2016-12" db="EMBL/GenBank/DDBJ databases">
        <title>The draft genome sequence of Actinophytocola sp. 11-183.</title>
        <authorList>
            <person name="Wang W."/>
            <person name="Yuan L."/>
        </authorList>
    </citation>
    <scope>NUCLEOTIDE SEQUENCE [LARGE SCALE GENOMIC DNA]</scope>
    <source>
        <strain evidence="2 3">11-183</strain>
    </source>
</reference>
<dbReference type="PANTHER" id="PTHR14136">
    <property type="entry name" value="BTB_POZ DOMAIN-CONTAINING PROTEIN KCTD9"/>
    <property type="match status" value="1"/>
</dbReference>
<dbReference type="Gene3D" id="2.160.20.80">
    <property type="entry name" value="E3 ubiquitin-protein ligase SopA"/>
    <property type="match status" value="1"/>
</dbReference>
<dbReference type="Pfam" id="PF00805">
    <property type="entry name" value="Pentapeptide"/>
    <property type="match status" value="3"/>
</dbReference>
<evidence type="ECO:0008006" key="4">
    <source>
        <dbReference type="Google" id="ProtNLM"/>
    </source>
</evidence>
<organism evidence="2 3">
    <name type="scientific">Actinophytocola xanthii</name>
    <dbReference type="NCBI Taxonomy" id="1912961"/>
    <lineage>
        <taxon>Bacteria</taxon>
        <taxon>Bacillati</taxon>
        <taxon>Actinomycetota</taxon>
        <taxon>Actinomycetes</taxon>
        <taxon>Pseudonocardiales</taxon>
        <taxon>Pseudonocardiaceae</taxon>
    </lineage>
</organism>
<accession>A0A1Q8BQP6</accession>
<dbReference type="AlphaFoldDB" id="A0A1Q8BQP6"/>
<evidence type="ECO:0000313" key="3">
    <source>
        <dbReference type="Proteomes" id="UP000185596"/>
    </source>
</evidence>
<dbReference type="Proteomes" id="UP000185596">
    <property type="component" value="Unassembled WGS sequence"/>
</dbReference>
<comment type="caution">
    <text evidence="2">The sequence shown here is derived from an EMBL/GenBank/DDBJ whole genome shotgun (WGS) entry which is preliminary data.</text>
</comment>
<evidence type="ECO:0000256" key="1">
    <source>
        <dbReference type="SAM" id="MobiDB-lite"/>
    </source>
</evidence>
<keyword evidence="3" id="KW-1185">Reference proteome</keyword>
<proteinExistence type="predicted"/>
<evidence type="ECO:0000313" key="2">
    <source>
        <dbReference type="EMBL" id="OLF04426.1"/>
    </source>
</evidence>